<dbReference type="Pfam" id="PF25597">
    <property type="entry name" value="SH3_retrovirus"/>
    <property type="match status" value="1"/>
</dbReference>
<dbReference type="InterPro" id="IPR012337">
    <property type="entry name" value="RNaseH-like_sf"/>
</dbReference>
<comment type="caution">
    <text evidence="4">The sequence shown here is derived from an EMBL/GenBank/DDBJ whole genome shotgun (WGS) entry which is preliminary data.</text>
</comment>
<dbReference type="GO" id="GO:0015074">
    <property type="term" value="P:DNA integration"/>
    <property type="evidence" value="ECO:0007669"/>
    <property type="project" value="InterPro"/>
</dbReference>
<feature type="domain" description="Integrase catalytic" evidence="3">
    <location>
        <begin position="416"/>
        <end position="615"/>
    </location>
</feature>
<evidence type="ECO:0000313" key="4">
    <source>
        <dbReference type="EMBL" id="GEY71911.1"/>
    </source>
</evidence>
<evidence type="ECO:0000256" key="1">
    <source>
        <dbReference type="ARBA" id="ARBA00022670"/>
    </source>
</evidence>
<dbReference type="GO" id="GO:0008233">
    <property type="term" value="F:peptidase activity"/>
    <property type="evidence" value="ECO:0007669"/>
    <property type="project" value="UniProtKB-KW"/>
</dbReference>
<organism evidence="4">
    <name type="scientific">Tanacetum cinerariifolium</name>
    <name type="common">Dalmatian daisy</name>
    <name type="synonym">Chrysanthemum cinerariifolium</name>
    <dbReference type="NCBI Taxonomy" id="118510"/>
    <lineage>
        <taxon>Eukaryota</taxon>
        <taxon>Viridiplantae</taxon>
        <taxon>Streptophyta</taxon>
        <taxon>Embryophyta</taxon>
        <taxon>Tracheophyta</taxon>
        <taxon>Spermatophyta</taxon>
        <taxon>Magnoliopsida</taxon>
        <taxon>eudicotyledons</taxon>
        <taxon>Gunneridae</taxon>
        <taxon>Pentapetalae</taxon>
        <taxon>asterids</taxon>
        <taxon>campanulids</taxon>
        <taxon>Asterales</taxon>
        <taxon>Asteraceae</taxon>
        <taxon>Asteroideae</taxon>
        <taxon>Anthemideae</taxon>
        <taxon>Anthemidinae</taxon>
        <taxon>Tanacetum</taxon>
    </lineage>
</organism>
<dbReference type="PROSITE" id="PS50994">
    <property type="entry name" value="INTEGRASE"/>
    <property type="match status" value="1"/>
</dbReference>
<feature type="region of interest" description="Disordered" evidence="2">
    <location>
        <begin position="695"/>
        <end position="742"/>
    </location>
</feature>
<dbReference type="PANTHER" id="PTHR42648:SF18">
    <property type="entry name" value="RETROTRANSPOSON, UNCLASSIFIED-LIKE PROTEIN"/>
    <property type="match status" value="1"/>
</dbReference>
<feature type="non-terminal residue" evidence="4">
    <location>
        <position position="986"/>
    </location>
</feature>
<dbReference type="InterPro" id="IPR039537">
    <property type="entry name" value="Retrotran_Ty1/copia-like"/>
</dbReference>
<keyword evidence="1" id="KW-0645">Protease</keyword>
<dbReference type="GO" id="GO:0006508">
    <property type="term" value="P:proteolysis"/>
    <property type="evidence" value="ECO:0007669"/>
    <property type="project" value="UniProtKB-KW"/>
</dbReference>
<dbReference type="InterPro" id="IPR054722">
    <property type="entry name" value="PolX-like_BBD"/>
</dbReference>
<name>A0A699HTV5_TANCI</name>
<accession>A0A699HTV5</accession>
<dbReference type="PANTHER" id="PTHR42648">
    <property type="entry name" value="TRANSPOSASE, PUTATIVE-RELATED"/>
    <property type="match status" value="1"/>
</dbReference>
<dbReference type="Pfam" id="PF13976">
    <property type="entry name" value="gag_pre-integrs"/>
    <property type="match status" value="1"/>
</dbReference>
<sequence length="986" mass="112517">MKSLKEKVEDKLIKQDQSLQTVHMLCRPKPHYNELNNIAIGYKNPLYLTCAKQVQHSLYNGHEIIKENHAPAIAHNTKDTLEIAEITRKKMNAKMNDPECVTRKVKIAPHDYSKENFLATFTPQKQLTLEQIFWSNDLMKLKSEALKERTKVSRPIKAFTVYRPNTPATLVPKVLPTKCQVTKLTTDNVNLKTSVSKDQVKPQVLAQETHAIDVEPIVSRLRNNRDAHLDYLRHLKESVETICDIVEEANLVRPLDRSIVSACRYTKHSQELLEYMIGTCPQGSQQQAKQLTYIPLIRKKQVAVAKPSGCSKHMTGDRSRLMNFVKKFIGTVRFGNDHYGAIMGYGDYVFGNSVISRVYYVKGLGHNLFFVRQFCDSDLEIAFQKHSCYVRDTNGVELIKSSRGSNLYTILIEDMLKSSPICLFSKASKNKSWLWHRCLNHLNFGTINDLARKDLVRGLPRLKFEKDHLCSAYETPDVVIKFITQIQDGLNKPIRYVRTDNGTEFVNHTMTEYYERIGIFHQKTVPRTLQQDGFVERRNRTLVEATQTMLIFSKALMFLWAEAVHNKKPDLTFFRVFGALCYPTNENEDLGKLQLTADTGIFVGYAPSKKRYRIYNKRTRRIMETIHVQFDELTEPMAPMHLATGPAFNFLMPGHISSGLVPNSVPATPYAPPTNKELEILFQLMFDKYLEPPRAERPVSPAQAEQALVNSAGTPSSTTIDQDAPTPSISPSSSALQSHSLHQGVAAEPNFMEDHTIAPVDNNPFVNVFALEPQSKASTSGDISSTKSPYVSQTLHHLNKWSKDHPLDNVIGNPSRPVSNRKQLAIDALWCLYSSVLSKVEPKNFKSAITEDCWFQAMQDEIYEFDRLQNLRPGNFFEEKKFIERRINPQSSKKHEIWPASYLEQHESPPPLHVNPLSGSTTYSSFPNQLLEEFTDELALEYDDDLQFDIESNLKEIKYLLHHDPIKDIDSILKDSIDQSNLADLN</sequence>
<protein>
    <submittedName>
        <fullName evidence="4">Integrase, catalytic region, zinc finger, CCHC-type, peptidase aspartic, catalytic</fullName>
    </submittedName>
</protein>
<keyword evidence="1" id="KW-0378">Hydrolase</keyword>
<dbReference type="GO" id="GO:0003676">
    <property type="term" value="F:nucleic acid binding"/>
    <property type="evidence" value="ECO:0007669"/>
    <property type="project" value="InterPro"/>
</dbReference>
<dbReference type="InterPro" id="IPR036397">
    <property type="entry name" value="RNaseH_sf"/>
</dbReference>
<evidence type="ECO:0000259" key="3">
    <source>
        <dbReference type="PROSITE" id="PS50994"/>
    </source>
</evidence>
<evidence type="ECO:0000256" key="2">
    <source>
        <dbReference type="SAM" id="MobiDB-lite"/>
    </source>
</evidence>
<feature type="compositionally biased region" description="Polar residues" evidence="2">
    <location>
        <begin position="708"/>
        <end position="721"/>
    </location>
</feature>
<dbReference type="InterPro" id="IPR057670">
    <property type="entry name" value="SH3_retrovirus"/>
</dbReference>
<dbReference type="EMBL" id="BKCJ010203176">
    <property type="protein sequence ID" value="GEY71911.1"/>
    <property type="molecule type" value="Genomic_DNA"/>
</dbReference>
<proteinExistence type="predicted"/>
<dbReference type="AlphaFoldDB" id="A0A699HTV5"/>
<reference evidence="4" key="1">
    <citation type="journal article" date="2019" name="Sci. Rep.">
        <title>Draft genome of Tanacetum cinerariifolium, the natural source of mosquito coil.</title>
        <authorList>
            <person name="Yamashiro T."/>
            <person name="Shiraishi A."/>
            <person name="Satake H."/>
            <person name="Nakayama K."/>
        </authorList>
    </citation>
    <scope>NUCLEOTIDE SEQUENCE</scope>
</reference>
<dbReference type="Gene3D" id="3.30.420.10">
    <property type="entry name" value="Ribonuclease H-like superfamily/Ribonuclease H"/>
    <property type="match status" value="1"/>
</dbReference>
<gene>
    <name evidence="4" type="ORF">Tci_443885</name>
</gene>
<feature type="compositionally biased region" description="Low complexity" evidence="2">
    <location>
        <begin position="727"/>
        <end position="742"/>
    </location>
</feature>
<dbReference type="SUPFAM" id="SSF53098">
    <property type="entry name" value="Ribonuclease H-like"/>
    <property type="match status" value="1"/>
</dbReference>
<dbReference type="Pfam" id="PF22936">
    <property type="entry name" value="Pol_BBD"/>
    <property type="match status" value="1"/>
</dbReference>
<dbReference type="InterPro" id="IPR025724">
    <property type="entry name" value="GAG-pre-integrase_dom"/>
</dbReference>
<dbReference type="InterPro" id="IPR001584">
    <property type="entry name" value="Integrase_cat-core"/>
</dbReference>